<feature type="region of interest" description="Disordered" evidence="1">
    <location>
        <begin position="494"/>
        <end position="577"/>
    </location>
</feature>
<evidence type="ECO:0000313" key="3">
    <source>
        <dbReference type="Proteomes" id="UP000037035"/>
    </source>
</evidence>
<dbReference type="OrthoDB" id="2505972at2759"/>
<dbReference type="Proteomes" id="UP000037035">
    <property type="component" value="Unassembled WGS sequence"/>
</dbReference>
<reference evidence="2 3" key="1">
    <citation type="submission" date="2015-08" db="EMBL/GenBank/DDBJ databases">
        <title>Next Generation Sequencing and Analysis of the Genome of Puccinia sorghi L Schw, the Causal Agent of Maize Common Rust.</title>
        <authorList>
            <person name="Rochi L."/>
            <person name="Burguener G."/>
            <person name="Darino M."/>
            <person name="Turjanski A."/>
            <person name="Kreff E."/>
            <person name="Dieguez M.J."/>
            <person name="Sacco F."/>
        </authorList>
    </citation>
    <scope>NUCLEOTIDE SEQUENCE [LARGE SCALE GENOMIC DNA]</scope>
    <source>
        <strain evidence="2 3">RO10H11247</strain>
    </source>
</reference>
<dbReference type="AlphaFoldDB" id="A0A0L6UAK2"/>
<sequence>MNPADLQAIISAALEQQSKQFEARLADRDKMLADRDKKLADLMAKVEIKDKSPSGSRKATPKSNKKSSAGPTQTTKSPTNKHVFDGSTKGKASTSQRLQASPSSRPVPPRTPLNQKKKVSTPKTESPKGSPFRMVSKNMPESFSTTRDALYVHLKLLWGLMEQKTVPGPPSQESIREFHSRFSNAEMIENAAANEGAPTIIPVSEVISLASLKAGRKKVGQGLVNIEEFHLSYAKATLARLGIRKHADKPLKTFRHAVVGCAYAYMNVDTKYASDLDLLMPAYNHYENFEWMRKGKLLVGLGTELVKILLIYHLVCALADTFLNQLRDARLNFALEQRLPKRYQAIISDTCAHSDDEYNSKRGVYEIKTLPFRSENATKFFRRLDAAMLKADGFKGKRVQRRKRLPPKTPQDTIFPKPPKGLPLDFYDPDWFNDLLPQQKLEFADTRKVAFLPDADQSLMGKQLAIEKLSDKQFVNKFFDQISKPYDLTHEIENLDEDNGETDNEDDGSFAGEEIDLAHTSGSDEEEEEMNEEDTDFVDEEEMDSAEEENDKADTDEDGTDRDARYAMLIDEDLPEW</sequence>
<feature type="region of interest" description="Disordered" evidence="1">
    <location>
        <begin position="44"/>
        <end position="137"/>
    </location>
</feature>
<keyword evidence="3" id="KW-1185">Reference proteome</keyword>
<comment type="caution">
    <text evidence="2">The sequence shown here is derived from an EMBL/GenBank/DDBJ whole genome shotgun (WGS) entry which is preliminary data.</text>
</comment>
<evidence type="ECO:0000256" key="1">
    <source>
        <dbReference type="SAM" id="MobiDB-lite"/>
    </source>
</evidence>
<feature type="compositionally biased region" description="Polar residues" evidence="1">
    <location>
        <begin position="66"/>
        <end position="80"/>
    </location>
</feature>
<accession>A0A0L6UAK2</accession>
<feature type="compositionally biased region" description="Acidic residues" evidence="1">
    <location>
        <begin position="494"/>
        <end position="508"/>
    </location>
</feature>
<dbReference type="STRING" id="27349.A0A0L6UAK2"/>
<name>A0A0L6UAK2_9BASI</name>
<evidence type="ECO:0000313" key="2">
    <source>
        <dbReference type="EMBL" id="KNZ45292.1"/>
    </source>
</evidence>
<dbReference type="VEuPathDB" id="FungiDB:VP01_828g2"/>
<proteinExistence type="predicted"/>
<organism evidence="2 3">
    <name type="scientific">Puccinia sorghi</name>
    <dbReference type="NCBI Taxonomy" id="27349"/>
    <lineage>
        <taxon>Eukaryota</taxon>
        <taxon>Fungi</taxon>
        <taxon>Dikarya</taxon>
        <taxon>Basidiomycota</taxon>
        <taxon>Pucciniomycotina</taxon>
        <taxon>Pucciniomycetes</taxon>
        <taxon>Pucciniales</taxon>
        <taxon>Pucciniaceae</taxon>
        <taxon>Puccinia</taxon>
    </lineage>
</organism>
<protein>
    <submittedName>
        <fullName evidence="2">Uncharacterized protein</fullName>
    </submittedName>
</protein>
<dbReference type="EMBL" id="LAVV01013815">
    <property type="protein sequence ID" value="KNZ45292.1"/>
    <property type="molecule type" value="Genomic_DNA"/>
</dbReference>
<gene>
    <name evidence="2" type="ORF">VP01_828g2</name>
</gene>
<feature type="compositionally biased region" description="Polar residues" evidence="1">
    <location>
        <begin position="90"/>
        <end position="100"/>
    </location>
</feature>
<feature type="region of interest" description="Disordered" evidence="1">
    <location>
        <begin position="399"/>
        <end position="419"/>
    </location>
</feature>
<feature type="compositionally biased region" description="Acidic residues" evidence="1">
    <location>
        <begin position="523"/>
        <end position="560"/>
    </location>
</feature>